<dbReference type="Proteomes" id="UP000001819">
    <property type="component" value="Chromosome X"/>
</dbReference>
<organism evidence="1 2">
    <name type="scientific">Drosophila pseudoobscura pseudoobscura</name>
    <name type="common">Fruit fly</name>
    <dbReference type="NCBI Taxonomy" id="46245"/>
    <lineage>
        <taxon>Eukaryota</taxon>
        <taxon>Metazoa</taxon>
        <taxon>Ecdysozoa</taxon>
        <taxon>Arthropoda</taxon>
        <taxon>Hexapoda</taxon>
        <taxon>Insecta</taxon>
        <taxon>Pterygota</taxon>
        <taxon>Neoptera</taxon>
        <taxon>Endopterygota</taxon>
        <taxon>Diptera</taxon>
        <taxon>Brachycera</taxon>
        <taxon>Muscomorpha</taxon>
        <taxon>Ephydroidea</taxon>
        <taxon>Drosophilidae</taxon>
        <taxon>Drosophila</taxon>
        <taxon>Sophophora</taxon>
    </lineage>
</organism>
<dbReference type="STRING" id="46245.B5DLX3"/>
<dbReference type="CDD" id="cd13170">
    <property type="entry name" value="RanBD_NUP50"/>
    <property type="match status" value="1"/>
</dbReference>
<dbReference type="InterPro" id="IPR000156">
    <property type="entry name" value="Ran_bind_dom"/>
</dbReference>
<dbReference type="AlphaFoldDB" id="B5DLX3"/>
<accession>A0A6I8UZQ9</accession>
<dbReference type="KEGG" id="dpo:6901740"/>
<evidence type="ECO:0000313" key="2">
    <source>
        <dbReference type="RefSeq" id="XP_002134409.2"/>
    </source>
</evidence>
<dbReference type="Gene3D" id="2.30.29.30">
    <property type="entry name" value="Pleckstrin-homology domain (PH domain)/Phosphotyrosine-binding domain (PTB)"/>
    <property type="match status" value="1"/>
</dbReference>
<dbReference type="ExpressionAtlas" id="B5DLX3">
    <property type="expression patterns" value="baseline"/>
</dbReference>
<proteinExistence type="predicted"/>
<accession>B5DLX3</accession>
<evidence type="ECO:0000313" key="1">
    <source>
        <dbReference type="Proteomes" id="UP000001819"/>
    </source>
</evidence>
<dbReference type="InParanoid" id="B5DLX3"/>
<dbReference type="RefSeq" id="XP_002134409.2">
    <property type="nucleotide sequence ID" value="XM_002134373.3"/>
</dbReference>
<gene>
    <name evidence="2" type="primary">LOC6901740</name>
</gene>
<dbReference type="Pfam" id="PF00638">
    <property type="entry name" value="Ran_BP1"/>
    <property type="match status" value="1"/>
</dbReference>
<protein>
    <submittedName>
        <fullName evidence="2">Nuclear pore complex protein Nup50-like isoform X1</fullName>
    </submittedName>
</protein>
<reference evidence="2" key="1">
    <citation type="submission" date="2025-08" db="UniProtKB">
        <authorList>
            <consortium name="RefSeq"/>
        </authorList>
    </citation>
    <scope>IDENTIFICATION</scope>
    <source>
        <strain evidence="2">MV-25-SWS-2005</strain>
        <tissue evidence="2">Whole body</tissue>
    </source>
</reference>
<name>B5DLX3_DROPS</name>
<dbReference type="GeneID" id="6901740"/>
<dbReference type="HOGENOM" id="CLU_1628775_0_0_1"/>
<keyword evidence="1" id="KW-1185">Reference proteome</keyword>
<dbReference type="SMR" id="B5DLX3"/>
<dbReference type="Bgee" id="FBgn0245060">
    <property type="expression patterns" value="Expressed in male reproductive system and 1 other cell type or tissue"/>
</dbReference>
<sequence length="225" mass="24802">MIMTLPSSSPDSPRTIPFPDTESAEYRENMADLNRALLEFVKESLDKSPHCELTPVFRKYDEHLIAVIAAAAGAGGDAKSSTSFPFAPGSTRFSFDNTEEQDKVVHDQPPKPADEEAVYSKRCQVFVMKDAEYADRGVGILHLKPVKDYAKAQLIVRAESNIGQVLINLIVGQGHSLPCQRMSSKTLMITGLPMPEDSNVAPILLLVNSAEEADELMVKIEYYTK</sequence>
<dbReference type="InterPro" id="IPR011993">
    <property type="entry name" value="PH-like_dom_sf"/>
</dbReference>
<dbReference type="SUPFAM" id="SSF50729">
    <property type="entry name" value="PH domain-like"/>
    <property type="match status" value="1"/>
</dbReference>
<dbReference type="SMART" id="SM00160">
    <property type="entry name" value="RanBD"/>
    <property type="match status" value="1"/>
</dbReference>